<protein>
    <submittedName>
        <fullName evidence="2">Glycosyl transferase, family 35</fullName>
        <ecNumber evidence="2">2.4.1.1</ecNumber>
    </submittedName>
</protein>
<dbReference type="SUPFAM" id="SSF53756">
    <property type="entry name" value="UDP-Glycosyltransferase/glycogen phosphorylase"/>
    <property type="match status" value="1"/>
</dbReference>
<dbReference type="AlphaFoldDB" id="K1RN47"/>
<gene>
    <name evidence="2" type="ORF">LEA_20410</name>
</gene>
<reference evidence="2" key="1">
    <citation type="journal article" date="2013" name="Environ. Microbiol.">
        <title>Microbiota from the distal guts of lean and obese adolescents exhibit partial functional redundancy besides clear differences in community structure.</title>
        <authorList>
            <person name="Ferrer M."/>
            <person name="Ruiz A."/>
            <person name="Lanza F."/>
            <person name="Haange S.B."/>
            <person name="Oberbach A."/>
            <person name="Till H."/>
            <person name="Bargiela R."/>
            <person name="Campoy C."/>
            <person name="Segura M.T."/>
            <person name="Richter M."/>
            <person name="von Bergen M."/>
            <person name="Seifert J."/>
            <person name="Suarez A."/>
        </authorList>
    </citation>
    <scope>NUCLEOTIDE SEQUENCE</scope>
</reference>
<evidence type="ECO:0000256" key="1">
    <source>
        <dbReference type="ARBA" id="ARBA00006047"/>
    </source>
</evidence>
<sequence length="32" mass="3716">MWLNMCNAGKFSSDRTVSDYAENIWHIGKIDI</sequence>
<dbReference type="EMBL" id="AJWY01014026">
    <property type="protein sequence ID" value="EKC44954.1"/>
    <property type="molecule type" value="Genomic_DNA"/>
</dbReference>
<name>K1RN47_9ZZZZ</name>
<comment type="caution">
    <text evidence="2">The sequence shown here is derived from an EMBL/GenBank/DDBJ whole genome shotgun (WGS) entry which is preliminary data.</text>
</comment>
<evidence type="ECO:0000313" key="2">
    <source>
        <dbReference type="EMBL" id="EKC44954.1"/>
    </source>
</evidence>
<dbReference type="GO" id="GO:0005975">
    <property type="term" value="P:carbohydrate metabolic process"/>
    <property type="evidence" value="ECO:0007669"/>
    <property type="project" value="InterPro"/>
</dbReference>
<dbReference type="Pfam" id="PF00343">
    <property type="entry name" value="Phosphorylase"/>
    <property type="match status" value="1"/>
</dbReference>
<accession>K1RN47</accession>
<dbReference type="Gene3D" id="3.40.50.2000">
    <property type="entry name" value="Glycogen Phosphorylase B"/>
    <property type="match status" value="2"/>
</dbReference>
<dbReference type="InterPro" id="IPR000811">
    <property type="entry name" value="Glyco_trans_35"/>
</dbReference>
<feature type="non-terminal residue" evidence="2">
    <location>
        <position position="32"/>
    </location>
</feature>
<proteinExistence type="inferred from homology"/>
<dbReference type="EC" id="2.4.1.1" evidence="2"/>
<keyword evidence="2" id="KW-0808">Transferase</keyword>
<comment type="similarity">
    <text evidence="1">Belongs to the glycogen phosphorylase family.</text>
</comment>
<organism evidence="2">
    <name type="scientific">human gut metagenome</name>
    <dbReference type="NCBI Taxonomy" id="408170"/>
    <lineage>
        <taxon>unclassified sequences</taxon>
        <taxon>metagenomes</taxon>
        <taxon>organismal metagenomes</taxon>
    </lineage>
</organism>
<dbReference type="GO" id="GO:0008184">
    <property type="term" value="F:glycogen phosphorylase activity"/>
    <property type="evidence" value="ECO:0007669"/>
    <property type="project" value="InterPro"/>
</dbReference>
<keyword evidence="2" id="KW-0328">Glycosyltransferase</keyword>